<evidence type="ECO:0000259" key="1">
    <source>
        <dbReference type="Pfam" id="PF09861"/>
    </source>
</evidence>
<dbReference type="InterPro" id="IPR047926">
    <property type="entry name" value="Ni_dep_LarA"/>
</dbReference>
<evidence type="ECO:0000259" key="2">
    <source>
        <dbReference type="Pfam" id="PF21113"/>
    </source>
</evidence>
<keyword evidence="4" id="KW-1185">Reference proteome</keyword>
<dbReference type="Proteomes" id="UP000280960">
    <property type="component" value="Chromosome"/>
</dbReference>
<evidence type="ECO:0000313" key="4">
    <source>
        <dbReference type="Proteomes" id="UP000280960"/>
    </source>
</evidence>
<dbReference type="Gene3D" id="3.40.50.11440">
    <property type="match status" value="1"/>
</dbReference>
<dbReference type="InterPro" id="IPR048520">
    <property type="entry name" value="LarA_C"/>
</dbReference>
<dbReference type="NCBIfam" id="NF033504">
    <property type="entry name" value="Ni_dep_LarA"/>
    <property type="match status" value="1"/>
</dbReference>
<sequence>MKVVFVNRKIELHYGPELVSFELPEEKISWVASPKRLDPIKDFDAEVKNAIRNPVGCPNLGDIIKQNGKNTVIIVDDFTRATPVSKILPILLSELNEAGVQDADITILIGLGTHRAMTEEECRERIGKEIYERVKVVNHACNDTDQLVYIGDTPSGIPIRVNKLYYESDVSIAIGNVIPHIYAGWSAGAKLVQPGVSGPDTTARTHLVAARNITQILGNLENPVRKEMEDIARQTGLKMIINTVMNTDGTVVRVIAGDVVKAHRECVKVAEKIYAIDVPTRPDLVVCSSYPAYQDLWQSVKPMTVAAMMVKQQGVVILLSPAPEGDCPGHPDFVGLGVRSVEEVYEMVNRGEIEDEVSATVNMTVAAVREMAKIIVVTEQQNKVYVENLGLKYAGDIQEALSLASNMDPNINSIGIITHGADLAKKF</sequence>
<dbReference type="KEGG" id="bacg:D2962_11960"/>
<feature type="domain" description="Lactate racemase C-terminal" evidence="2">
    <location>
        <begin position="283"/>
        <end position="421"/>
    </location>
</feature>
<organism evidence="3 4">
    <name type="scientific">Biomaibacter acetigenes</name>
    <dbReference type="NCBI Taxonomy" id="2316383"/>
    <lineage>
        <taxon>Bacteria</taxon>
        <taxon>Bacillati</taxon>
        <taxon>Bacillota</taxon>
        <taxon>Clostridia</taxon>
        <taxon>Thermosediminibacterales</taxon>
        <taxon>Tepidanaerobacteraceae</taxon>
        <taxon>Biomaibacter</taxon>
    </lineage>
</organism>
<dbReference type="Pfam" id="PF21113">
    <property type="entry name" value="LarA_C"/>
    <property type="match status" value="1"/>
</dbReference>
<dbReference type="PANTHER" id="PTHR33171:SF17">
    <property type="entry name" value="LARA-LIKE N-TERMINAL DOMAIN-CONTAINING PROTEIN"/>
    <property type="match status" value="1"/>
</dbReference>
<dbReference type="InterPro" id="IPR018657">
    <property type="entry name" value="LarA-like_N"/>
</dbReference>
<proteinExistence type="predicted"/>
<protein>
    <submittedName>
        <fullName evidence="3">Nickel-dependent lactate racemase</fullName>
    </submittedName>
</protein>
<reference evidence="3 4" key="1">
    <citation type="submission" date="2018-10" db="EMBL/GenBank/DDBJ databases">
        <authorList>
            <person name="Zhang X."/>
        </authorList>
    </citation>
    <scope>NUCLEOTIDE SEQUENCE [LARGE SCALE GENOMIC DNA]</scope>
    <source>
        <strain evidence="3 4">SK-G1</strain>
    </source>
</reference>
<dbReference type="EMBL" id="CP033169">
    <property type="protein sequence ID" value="AYO31220.1"/>
    <property type="molecule type" value="Genomic_DNA"/>
</dbReference>
<dbReference type="InterPro" id="IPR043166">
    <property type="entry name" value="LarA-like_C"/>
</dbReference>
<dbReference type="InterPro" id="IPR048068">
    <property type="entry name" value="LarA-like"/>
</dbReference>
<dbReference type="GO" id="GO:0050043">
    <property type="term" value="F:lactate racemase activity"/>
    <property type="evidence" value="ECO:0007669"/>
    <property type="project" value="InterPro"/>
</dbReference>
<gene>
    <name evidence="3" type="primary">larA</name>
    <name evidence="3" type="ORF">D2962_11960</name>
</gene>
<evidence type="ECO:0000313" key="3">
    <source>
        <dbReference type="EMBL" id="AYO31220.1"/>
    </source>
</evidence>
<dbReference type="Pfam" id="PF09861">
    <property type="entry name" value="Lar_N"/>
    <property type="match status" value="1"/>
</dbReference>
<dbReference type="Gene3D" id="3.90.226.30">
    <property type="match status" value="1"/>
</dbReference>
<feature type="domain" description="LarA-like N-terminal" evidence="1">
    <location>
        <begin position="14"/>
        <end position="210"/>
    </location>
</feature>
<name>A0A3G2R6Y2_9FIRM</name>
<dbReference type="AlphaFoldDB" id="A0A3G2R6Y2"/>
<accession>A0A3G2R6Y2</accession>
<dbReference type="PANTHER" id="PTHR33171">
    <property type="entry name" value="LAR_N DOMAIN-CONTAINING PROTEIN"/>
    <property type="match status" value="1"/>
</dbReference>